<evidence type="ECO:0000313" key="1">
    <source>
        <dbReference type="EMBL" id="KAK6338467.1"/>
    </source>
</evidence>
<dbReference type="EMBL" id="JAVHNS010000012">
    <property type="protein sequence ID" value="KAK6338467.1"/>
    <property type="molecule type" value="Genomic_DNA"/>
</dbReference>
<dbReference type="AlphaFoldDB" id="A0AAV9UEL0"/>
<reference evidence="1 2" key="1">
    <citation type="submission" date="2019-10" db="EMBL/GenBank/DDBJ databases">
        <authorList>
            <person name="Palmer J.M."/>
        </authorList>
    </citation>
    <scope>NUCLEOTIDE SEQUENCE [LARGE SCALE GENOMIC DNA]</scope>
    <source>
        <strain evidence="1 2">TWF730</strain>
    </source>
</reference>
<keyword evidence="2" id="KW-1185">Reference proteome</keyword>
<evidence type="ECO:0008006" key="3">
    <source>
        <dbReference type="Google" id="ProtNLM"/>
    </source>
</evidence>
<protein>
    <recommendedName>
        <fullName evidence="3">F-box domain-containing protein</fullName>
    </recommendedName>
</protein>
<sequence length="257" mass="29473">MYPPIPPEVQDLILEAASHSQHPTLQLVCKRWNSSLSRIIKKQYRKLPNTDDAEIKTYFGKAHRAPGPELTPFLIHSAIWNFTGRVRIKEDWSGVTENIYQLDTNFEPDDDPETIAETLWLKECADDRVFILDTSSPYNLRYPVYLGWVLSDPQSVALAAQGGSSGHSFLASKNSRRDNTHVGRDLNYFKSNNTMRIAEFVSLYIQYTKHTARYPPLVPKGGRFVVHTGMWAPFYEDATPETMEAVKYINIKLVYMQ</sequence>
<evidence type="ECO:0000313" key="2">
    <source>
        <dbReference type="Proteomes" id="UP001373714"/>
    </source>
</evidence>
<dbReference type="Proteomes" id="UP001373714">
    <property type="component" value="Unassembled WGS sequence"/>
</dbReference>
<gene>
    <name evidence="1" type="ORF">TWF730_002530</name>
</gene>
<comment type="caution">
    <text evidence="1">The sequence shown here is derived from an EMBL/GenBank/DDBJ whole genome shotgun (WGS) entry which is preliminary data.</text>
</comment>
<proteinExistence type="predicted"/>
<name>A0AAV9UEL0_9PEZI</name>
<accession>A0AAV9UEL0</accession>
<organism evidence="1 2">
    <name type="scientific">Orbilia blumenaviensis</name>
    <dbReference type="NCBI Taxonomy" id="1796055"/>
    <lineage>
        <taxon>Eukaryota</taxon>
        <taxon>Fungi</taxon>
        <taxon>Dikarya</taxon>
        <taxon>Ascomycota</taxon>
        <taxon>Pezizomycotina</taxon>
        <taxon>Orbiliomycetes</taxon>
        <taxon>Orbiliales</taxon>
        <taxon>Orbiliaceae</taxon>
        <taxon>Orbilia</taxon>
    </lineage>
</organism>